<keyword evidence="2" id="KW-1185">Reference proteome</keyword>
<evidence type="ECO:0000313" key="1">
    <source>
        <dbReference type="EMBL" id="MCP1100882.1"/>
    </source>
</evidence>
<dbReference type="EMBL" id="JAMZFW010000001">
    <property type="protein sequence ID" value="MCP1100882.1"/>
    <property type="molecule type" value="Genomic_DNA"/>
</dbReference>
<proteinExistence type="predicted"/>
<dbReference type="Gene3D" id="2.40.128.20">
    <property type="match status" value="1"/>
</dbReference>
<reference evidence="1 2" key="1">
    <citation type="journal article" date="2022" name="Genome Biol. Evol.">
        <title>Host diet, physiology and behaviors set the stage for Lachnospiraceae cladogenesis.</title>
        <authorList>
            <person name="Vera-Ponce De Leon A."/>
            <person name="Schneider M."/>
            <person name="Jahnes B.C."/>
            <person name="Sadowski V."/>
            <person name="Camuy-Velez L.A."/>
            <person name="Duan J."/>
            <person name="Sabree Z.L."/>
        </authorList>
    </citation>
    <scope>NUCLEOTIDE SEQUENCE [LARGE SCALE GENOMIC DNA]</scope>
    <source>
        <strain evidence="1 2">PAL113</strain>
    </source>
</reference>
<dbReference type="RefSeq" id="WP_262064670.1">
    <property type="nucleotide sequence ID" value="NZ_JAMXOD010000001.1"/>
</dbReference>
<dbReference type="InterPro" id="IPR012674">
    <property type="entry name" value="Calycin"/>
</dbReference>
<gene>
    <name evidence="1" type="ORF">NK125_00440</name>
</gene>
<sequence>MNKDVLLSISGLHFDELDSANEAIEVITPAQYFFKNNKHYIIYEELVEGSKETIRNKIKIEEKKVEIIKGGLMNTRIVFEKDRMNMSHYNTPYGDISIGTMTKQMNYEETEDCINVQILYSLDVNDEWAADCNVWIRIKSVK</sequence>
<dbReference type="Pfam" id="PF09148">
    <property type="entry name" value="DUF1934"/>
    <property type="match status" value="1"/>
</dbReference>
<protein>
    <submittedName>
        <fullName evidence="1">DUF1934 domain-containing protein</fullName>
    </submittedName>
</protein>
<organism evidence="1 2">
    <name type="scientific">Aequitasia blattaphilus</name>
    <dbReference type="NCBI Taxonomy" id="2949332"/>
    <lineage>
        <taxon>Bacteria</taxon>
        <taxon>Bacillati</taxon>
        <taxon>Bacillota</taxon>
        <taxon>Clostridia</taxon>
        <taxon>Lachnospirales</taxon>
        <taxon>Lachnospiraceae</taxon>
        <taxon>Aequitasia</taxon>
    </lineage>
</organism>
<accession>A0ABT1E8P0</accession>
<dbReference type="InterPro" id="IPR015231">
    <property type="entry name" value="DUF1934"/>
</dbReference>
<name>A0ABT1E8P0_9FIRM</name>
<comment type="caution">
    <text evidence="1">The sequence shown here is derived from an EMBL/GenBank/DDBJ whole genome shotgun (WGS) entry which is preliminary data.</text>
</comment>
<dbReference type="SUPFAM" id="SSF50814">
    <property type="entry name" value="Lipocalins"/>
    <property type="match status" value="1"/>
</dbReference>
<dbReference type="Proteomes" id="UP001523566">
    <property type="component" value="Unassembled WGS sequence"/>
</dbReference>
<evidence type="ECO:0000313" key="2">
    <source>
        <dbReference type="Proteomes" id="UP001523566"/>
    </source>
</evidence>